<dbReference type="InterPro" id="IPR036937">
    <property type="entry name" value="Adhesion_dom_fimbrial_sf"/>
</dbReference>
<dbReference type="Proteomes" id="UP000006087">
    <property type="component" value="Unassembled WGS sequence"/>
</dbReference>
<dbReference type="EMBL" id="AGWU01000008">
    <property type="protein sequence ID" value="EKB22745.1"/>
    <property type="molecule type" value="Genomic_DNA"/>
</dbReference>
<feature type="domain" description="Fimbrial-type adhesion" evidence="1">
    <location>
        <begin position="4"/>
        <end position="147"/>
    </location>
</feature>
<dbReference type="InterPro" id="IPR008966">
    <property type="entry name" value="Adhesion_dom_sf"/>
</dbReference>
<protein>
    <recommendedName>
        <fullName evidence="1">Fimbrial-type adhesion domain-containing protein</fullName>
    </recommendedName>
</protein>
<dbReference type="RefSeq" id="WP_005342244.1">
    <property type="nucleotide sequence ID" value="NZ_JH823256.1"/>
</dbReference>
<dbReference type="GO" id="GO:0043709">
    <property type="term" value="P:cell adhesion involved in single-species biofilm formation"/>
    <property type="evidence" value="ECO:0007669"/>
    <property type="project" value="TreeGrafter"/>
</dbReference>
<evidence type="ECO:0000313" key="2">
    <source>
        <dbReference type="EMBL" id="EKB22745.1"/>
    </source>
</evidence>
<comment type="caution">
    <text evidence="2">The sequence shown here is derived from an EMBL/GenBank/DDBJ whole genome shotgun (WGS) entry which is preliminary data.</text>
</comment>
<dbReference type="InterPro" id="IPR000259">
    <property type="entry name" value="Adhesion_dom_fimbrial"/>
</dbReference>
<evidence type="ECO:0000259" key="1">
    <source>
        <dbReference type="Pfam" id="PF00419"/>
    </source>
</evidence>
<proteinExistence type="predicted"/>
<name>K1IUJ4_AERVE</name>
<dbReference type="Gene3D" id="2.60.40.1090">
    <property type="entry name" value="Fimbrial-type adhesion domain"/>
    <property type="match status" value="1"/>
</dbReference>
<evidence type="ECO:0000313" key="3">
    <source>
        <dbReference type="Proteomes" id="UP000006087"/>
    </source>
</evidence>
<gene>
    <name evidence="2" type="ORF">HMPREF1168_00801</name>
</gene>
<dbReference type="AlphaFoldDB" id="K1IUJ4"/>
<dbReference type="Pfam" id="PF00419">
    <property type="entry name" value="Fimbrial"/>
    <property type="match status" value="1"/>
</dbReference>
<dbReference type="PANTHER" id="PTHR33420">
    <property type="entry name" value="FIMBRIAL SUBUNIT ELFA-RELATED"/>
    <property type="match status" value="1"/>
</dbReference>
<dbReference type="HOGENOM" id="CLU_088965_0_0_6"/>
<reference evidence="2 3" key="1">
    <citation type="submission" date="2012-06" db="EMBL/GenBank/DDBJ databases">
        <title>The Genome Sequence of Aeromonas veronii AMC34.</title>
        <authorList>
            <consortium name="The Broad Institute Genome Sequencing Platform"/>
            <person name="Earl A."/>
            <person name="Ward D."/>
            <person name="Feldgarden M."/>
            <person name="Gevers D."/>
            <person name="Graf J."/>
            <person name="Tomasi A."/>
            <person name="Horneman A."/>
            <person name="Walker B."/>
            <person name="Young S.K."/>
            <person name="Zeng Q."/>
            <person name="Gargeya S."/>
            <person name="Fitzgerald M."/>
            <person name="Haas B."/>
            <person name="Abouelleil A."/>
            <person name="Alvarado L."/>
            <person name="Arachchi H.M."/>
            <person name="Berlin A.M."/>
            <person name="Chapman S.B."/>
            <person name="Goldberg J."/>
            <person name="Griggs A."/>
            <person name="Gujja S."/>
            <person name="Hansen M."/>
            <person name="Howarth C."/>
            <person name="Imamovic A."/>
            <person name="Larimer J."/>
            <person name="McCowan C."/>
            <person name="Montmayeur A."/>
            <person name="Murphy C."/>
            <person name="Neiman D."/>
            <person name="Pearson M."/>
            <person name="Priest M."/>
            <person name="Roberts A."/>
            <person name="Saif S."/>
            <person name="Shea T."/>
            <person name="Sisk P."/>
            <person name="Sykes S."/>
            <person name="Wortman J."/>
            <person name="Nusbaum C."/>
            <person name="Birren B."/>
        </authorList>
    </citation>
    <scope>NUCLEOTIDE SEQUENCE [LARGE SCALE GENOMIC DNA]</scope>
    <source>
        <strain evidence="2 3">AMC34</strain>
    </source>
</reference>
<dbReference type="PANTHER" id="PTHR33420:SF26">
    <property type="entry name" value="FIMBRIAL SUBUNIT"/>
    <property type="match status" value="1"/>
</dbReference>
<dbReference type="InterPro" id="IPR050263">
    <property type="entry name" value="Bact_Fimbrial_Adh_Pro"/>
</dbReference>
<dbReference type="PATRIC" id="fig|1073383.3.peg.813"/>
<dbReference type="GO" id="GO:0009289">
    <property type="term" value="C:pilus"/>
    <property type="evidence" value="ECO:0007669"/>
    <property type="project" value="InterPro"/>
</dbReference>
<organism evidence="2 3">
    <name type="scientific">Aeromonas veronii AMC34</name>
    <dbReference type="NCBI Taxonomy" id="1073383"/>
    <lineage>
        <taxon>Bacteria</taxon>
        <taxon>Pseudomonadati</taxon>
        <taxon>Pseudomonadota</taxon>
        <taxon>Gammaproteobacteria</taxon>
        <taxon>Aeromonadales</taxon>
        <taxon>Aeromonadaceae</taxon>
        <taxon>Aeromonas</taxon>
    </lineage>
</organism>
<accession>K1IUJ4</accession>
<sequence length="148" mass="15742">MINVVAEVVNQACSLRPGDETITVNFGNIVNKELLRDKRTPSREFQLHLEGCDPEISKGVKVTFSGQGAPDNPDLLALMGDSTAKGIAIGLEHQGKALPLNKASRALMLTAGDNVLTFATYVQLLPSGQAGLVPGTFSASANFKLEYE</sequence>
<dbReference type="SUPFAM" id="SSF49401">
    <property type="entry name" value="Bacterial adhesins"/>
    <property type="match status" value="1"/>
</dbReference>